<dbReference type="GO" id="GO:0042470">
    <property type="term" value="C:melanosome"/>
    <property type="evidence" value="ECO:0007669"/>
    <property type="project" value="UniProtKB-SubCell"/>
</dbReference>
<dbReference type="InterPro" id="IPR039373">
    <property type="entry name" value="Peptidase_M28B"/>
</dbReference>
<comment type="function">
    <text evidence="2">Cellular uptake of iron occurs via receptor-mediated endocytosis of ligand-occupied transferrin receptor into specialized endosomes. Endosomal acidification leads to iron release. The apotransferrin-receptor complex is then recycled to the cell surface with a return to neutral pH and the concomitant loss of affinity of apotransferrin for its receptor. Transferrin receptor is necessary for development of erythrocytes and the nervous system. Acts as a lipid sensor that regulates mitochondrial fusion by regulating activation of the JNK pathway.</text>
</comment>
<reference evidence="5" key="2">
    <citation type="submission" date="2025-08" db="UniProtKB">
        <authorList>
            <consortium name="Ensembl"/>
        </authorList>
    </citation>
    <scope>IDENTIFICATION</scope>
</reference>
<dbReference type="InterPro" id="IPR036757">
    <property type="entry name" value="TFR-like_dimer_dom_sf"/>
</dbReference>
<name>H3AGY3_LATCH</name>
<evidence type="ECO:0000256" key="2">
    <source>
        <dbReference type="RuleBase" id="RU367157"/>
    </source>
</evidence>
<accession>H3AGY3</accession>
<dbReference type="PANTHER" id="PTHR10404">
    <property type="entry name" value="N-ACETYLATED-ALPHA-LINKED ACIDIC DIPEPTIDASE"/>
    <property type="match status" value="1"/>
</dbReference>
<dbReference type="HOGENOM" id="CLU_005688_5_0_1"/>
<dbReference type="EMBL" id="AFYH01138587">
    <property type="status" value="NOT_ANNOTATED_CDS"/>
    <property type="molecule type" value="Genomic_DNA"/>
</dbReference>
<keyword evidence="2" id="KW-0472">Membrane</keyword>
<dbReference type="GO" id="GO:0031623">
    <property type="term" value="P:receptor internalization"/>
    <property type="evidence" value="ECO:0007669"/>
    <property type="project" value="UniProtKB-UniRule"/>
</dbReference>
<dbReference type="Gene3D" id="1.20.930.40">
    <property type="entry name" value="Transferrin receptor-like, dimerisation domain"/>
    <property type="match status" value="1"/>
</dbReference>
<dbReference type="SUPFAM" id="SSF52025">
    <property type="entry name" value="PA domain"/>
    <property type="match status" value="1"/>
</dbReference>
<protein>
    <recommendedName>
        <fullName evidence="2">Transferrin receptor protein 1</fullName>
    </recommendedName>
</protein>
<keyword evidence="2" id="KW-0254">Endocytosis</keyword>
<dbReference type="Gene3D" id="3.50.30.30">
    <property type="match status" value="1"/>
</dbReference>
<dbReference type="OMA" id="YQDSNWI"/>
<dbReference type="InterPro" id="IPR007365">
    <property type="entry name" value="TFR-like_dimer_dom"/>
</dbReference>
<dbReference type="STRING" id="7897.ENSLACP00000008904"/>
<keyword evidence="2" id="KW-0449">Lipoprotein</keyword>
<dbReference type="Bgee" id="ENSLACG00000007864">
    <property type="expression patterns" value="Expressed in pelvic fin"/>
</dbReference>
<dbReference type="SUPFAM" id="SSF53187">
    <property type="entry name" value="Zn-dependent exopeptidases"/>
    <property type="match status" value="1"/>
</dbReference>
<keyword evidence="2" id="KW-0812">Transmembrane</keyword>
<organism evidence="5 6">
    <name type="scientific">Latimeria chalumnae</name>
    <name type="common">Coelacanth</name>
    <dbReference type="NCBI Taxonomy" id="7897"/>
    <lineage>
        <taxon>Eukaryota</taxon>
        <taxon>Metazoa</taxon>
        <taxon>Chordata</taxon>
        <taxon>Craniata</taxon>
        <taxon>Vertebrata</taxon>
        <taxon>Euteleostomi</taxon>
        <taxon>Coelacanthiformes</taxon>
        <taxon>Coelacanthidae</taxon>
        <taxon>Latimeria</taxon>
    </lineage>
</organism>
<dbReference type="GO" id="GO:0033572">
    <property type="term" value="P:transferrin transport"/>
    <property type="evidence" value="ECO:0007669"/>
    <property type="project" value="UniProtKB-UniRule"/>
</dbReference>
<evidence type="ECO:0000256" key="1">
    <source>
        <dbReference type="ARBA" id="ARBA00005634"/>
    </source>
</evidence>
<dbReference type="FunFam" id="3.40.630.10:FF:000101">
    <property type="entry name" value="N-acetylated alpha-linked acidic dipeptidase like 1"/>
    <property type="match status" value="1"/>
</dbReference>
<dbReference type="EMBL" id="AFYH01138585">
    <property type="status" value="NOT_ANNOTATED_CDS"/>
    <property type="molecule type" value="Genomic_DNA"/>
</dbReference>
<dbReference type="EMBL" id="AFYH01138584">
    <property type="status" value="NOT_ANNOTATED_CDS"/>
    <property type="molecule type" value="Genomic_DNA"/>
</dbReference>
<feature type="transmembrane region" description="Helical" evidence="2">
    <location>
        <begin position="68"/>
        <end position="90"/>
    </location>
</feature>
<dbReference type="EMBL" id="AFYH01138581">
    <property type="status" value="NOT_ANNOTATED_CDS"/>
    <property type="molecule type" value="Genomic_DNA"/>
</dbReference>
<evidence type="ECO:0000259" key="3">
    <source>
        <dbReference type="Pfam" id="PF04253"/>
    </source>
</evidence>
<dbReference type="Proteomes" id="UP000008672">
    <property type="component" value="Unassembled WGS sequence"/>
</dbReference>
<dbReference type="Ensembl" id="ENSLACT00000008973.1">
    <property type="protein sequence ID" value="ENSLACP00000008904.1"/>
    <property type="gene ID" value="ENSLACG00000007864.1"/>
</dbReference>
<keyword evidence="2" id="KW-0675">Receptor</keyword>
<dbReference type="GO" id="GO:0009897">
    <property type="term" value="C:external side of plasma membrane"/>
    <property type="evidence" value="ECO:0007669"/>
    <property type="project" value="TreeGrafter"/>
</dbReference>
<reference evidence="5" key="3">
    <citation type="submission" date="2025-09" db="UniProtKB">
        <authorList>
            <consortium name="Ensembl"/>
        </authorList>
    </citation>
    <scope>IDENTIFICATION</scope>
</reference>
<proteinExistence type="inferred from homology"/>
<dbReference type="EMBL" id="AFYH01138590">
    <property type="status" value="NOT_ANNOTATED_CDS"/>
    <property type="molecule type" value="Genomic_DNA"/>
</dbReference>
<evidence type="ECO:0000313" key="5">
    <source>
        <dbReference type="Ensembl" id="ENSLACP00000008904.1"/>
    </source>
</evidence>
<keyword evidence="2" id="KW-1003">Cell membrane</keyword>
<reference evidence="6" key="1">
    <citation type="submission" date="2011-08" db="EMBL/GenBank/DDBJ databases">
        <title>The draft genome of Latimeria chalumnae.</title>
        <authorList>
            <person name="Di Palma F."/>
            <person name="Alfoldi J."/>
            <person name="Johnson J."/>
            <person name="Berlin A."/>
            <person name="Gnerre S."/>
            <person name="Jaffe D."/>
            <person name="MacCallum I."/>
            <person name="Young S."/>
            <person name="Walker B.J."/>
            <person name="Lander E."/>
            <person name="Lindblad-Toh K."/>
        </authorList>
    </citation>
    <scope>NUCLEOTIDE SEQUENCE [LARGE SCALE GENOMIC DNA]</scope>
    <source>
        <strain evidence="6">Wild caught</strain>
    </source>
</reference>
<dbReference type="eggNOG" id="KOG2195">
    <property type="taxonomic scope" value="Eukaryota"/>
</dbReference>
<sequence>MSQTLLTLGNLFDSMPKKYTRFSLTRQMDGDGSEVEMKLSEDEEIGENAMCNNTQTSVVKTRDNRRNFCFIVIAALLLFLVGFLIGYAAFHSRMARESDTSCPIASAASQTGDADEQVYVQPVERVLYLNDLIPMLSENLKSSRFMDTIRSKMARNNIEAGSEEDYKLCTEMHHRFSSCGLSKIWEDRHYVRLQFPDKNNTNKVMIVNTNLSKAEDIDIPSDSYLAYSPSGTATGKLVYANYGRKEDFEYLEKQNVNVTGCIVIVRAGRNPAAEKVNNVWVVGGGKVTSAFDILFYGLGDSLIPSGSVHFGTGDPYTPGFPSFNRTQFPPVKSSGLPGIPAQTISAKAAEKLLSLMDGAEVNWKGGFSVNYRMGPGFRDGRLVKMEVNNVDTERAIYNVFGVLKGFVEPDIWIYVPLKQNGNSKQSWQPQDFKTIRLNPLSTLEVEIVTTDGYKPRRSIVFVSWSGGDFGAVGATEWLEGYLTTLQSKAFAFINLDAAVLGDKDLRVSGSPLLYSLFEKTIKEVKSPLDPDNSIYNSIGSENWEAKAVVPMRMDDGAYPFLAFSGIPSLSFSFTRTDDPYPYLGTKEDTLERLQAFLKPKLEDVTRTVAELVGQMAIQLTHDHELNLDYARYSTKLLQFIRKVFSYKEQLKNMGLTFQWLSSANGDFKRAATKLTMDYSGTDMEDKMASRVINDRIMKVECNFLSPYASPEETPFRHIFFGSGPHTLNAMLENLDVLKHNSTIENVNLLKKQLALLTWTIQGAANALTGDVWEIDNEF</sequence>
<keyword evidence="2" id="KW-0564">Palmitate</keyword>
<keyword evidence="2" id="KW-0325">Glycoprotein</keyword>
<feature type="domain" description="Peptidase M28" evidence="4">
    <location>
        <begin position="448"/>
        <end position="595"/>
    </location>
</feature>
<evidence type="ECO:0000313" key="6">
    <source>
        <dbReference type="Proteomes" id="UP000008672"/>
    </source>
</evidence>
<dbReference type="InterPro" id="IPR007484">
    <property type="entry name" value="Peptidase_M28"/>
</dbReference>
<dbReference type="InParanoid" id="H3AGY3"/>
<dbReference type="EMBL" id="AFYH01138583">
    <property type="status" value="NOT_ANNOTATED_CDS"/>
    <property type="molecule type" value="Genomic_DNA"/>
</dbReference>
<dbReference type="FunCoup" id="H3AGY3">
    <property type="interactions" value="1498"/>
</dbReference>
<comment type="similarity">
    <text evidence="1 2">Belongs to the peptidase M28 family. M28B subfamily.</text>
</comment>
<comment type="PTM">
    <text evidence="2">Stearoylated.</text>
</comment>
<comment type="subunit">
    <text evidence="2">Homodimer; disulfide-linked.</text>
</comment>
<comment type="subcellular location">
    <subcellularLocation>
        <location evidence="2">Cell membrane</location>
        <topology evidence="2">Single-pass type II membrane protein</topology>
    </subcellularLocation>
    <subcellularLocation>
        <location evidence="2">Melanosome</location>
    </subcellularLocation>
</comment>
<evidence type="ECO:0000259" key="4">
    <source>
        <dbReference type="Pfam" id="PF04389"/>
    </source>
</evidence>
<dbReference type="EMBL" id="AFYH01138589">
    <property type="status" value="NOT_ANNOTATED_CDS"/>
    <property type="molecule type" value="Genomic_DNA"/>
</dbReference>
<dbReference type="GO" id="GO:0006879">
    <property type="term" value="P:intracellular iron ion homeostasis"/>
    <property type="evidence" value="ECO:0007669"/>
    <property type="project" value="UniProtKB-UniRule"/>
</dbReference>
<dbReference type="Gene3D" id="3.40.630.10">
    <property type="entry name" value="Zn peptidases"/>
    <property type="match status" value="1"/>
</dbReference>
<dbReference type="Pfam" id="PF04253">
    <property type="entry name" value="TFR_dimer"/>
    <property type="match status" value="1"/>
</dbReference>
<dbReference type="GeneTree" id="ENSGT01030000234598"/>
<dbReference type="InterPro" id="IPR046450">
    <property type="entry name" value="PA_dom_sf"/>
</dbReference>
<dbReference type="PANTHER" id="PTHR10404:SF26">
    <property type="entry name" value="TRANSFERRIN RECEPTOR PROTEIN 1"/>
    <property type="match status" value="1"/>
</dbReference>
<dbReference type="EMBL" id="AFYH01138582">
    <property type="status" value="NOT_ANNOTATED_CDS"/>
    <property type="molecule type" value="Genomic_DNA"/>
</dbReference>
<dbReference type="EMBL" id="AFYH01138588">
    <property type="status" value="NOT_ANNOTATED_CDS"/>
    <property type="molecule type" value="Genomic_DNA"/>
</dbReference>
<gene>
    <name evidence="5" type="primary">TFRC</name>
</gene>
<keyword evidence="6" id="KW-1185">Reference proteome</keyword>
<dbReference type="EMBL" id="AFYH01138586">
    <property type="status" value="NOT_ANNOTATED_CDS"/>
    <property type="molecule type" value="Genomic_DNA"/>
</dbReference>
<feature type="domain" description="Transferrin receptor-like dimerisation" evidence="3">
    <location>
        <begin position="655"/>
        <end position="767"/>
    </location>
</feature>
<dbReference type="AlphaFoldDB" id="H3AGY3"/>
<keyword evidence="2" id="KW-1133">Transmembrane helix</keyword>
<dbReference type="GO" id="GO:0004998">
    <property type="term" value="F:transferrin receptor activity"/>
    <property type="evidence" value="ECO:0007669"/>
    <property type="project" value="UniProtKB-UniRule"/>
</dbReference>
<dbReference type="SUPFAM" id="SSF47672">
    <property type="entry name" value="Transferrin receptor-like dimerisation domain"/>
    <property type="match status" value="1"/>
</dbReference>
<dbReference type="FunFam" id="1.20.930.40:FF:000002">
    <property type="entry name" value="Transferrin receptor protein 1"/>
    <property type="match status" value="1"/>
</dbReference>
<dbReference type="Pfam" id="PF04389">
    <property type="entry name" value="Peptidase_M28"/>
    <property type="match status" value="1"/>
</dbReference>